<gene>
    <name evidence="8" type="primary">hemC</name>
    <name evidence="11" type="ORF">FHS83_001437</name>
</gene>
<feature type="modified residue" description="S-(dipyrrolylmethanemethyl)cysteine" evidence="8">
    <location>
        <position position="240"/>
    </location>
</feature>
<dbReference type="SUPFAM" id="SSF54782">
    <property type="entry name" value="Porphobilinogen deaminase (hydroxymethylbilane synthase), C-terminal domain"/>
    <property type="match status" value="1"/>
</dbReference>
<comment type="cofactor">
    <cofactor evidence="8">
        <name>dipyrromethane</name>
        <dbReference type="ChEBI" id="CHEBI:60342"/>
    </cofactor>
    <text evidence="8">Binds 1 dipyrromethane group covalently.</text>
</comment>
<dbReference type="PROSITE" id="PS00533">
    <property type="entry name" value="PORPHOBILINOGEN_DEAM"/>
    <property type="match status" value="1"/>
</dbReference>
<dbReference type="EMBL" id="JAASRM010000001">
    <property type="protein sequence ID" value="NIK88119.1"/>
    <property type="molecule type" value="Genomic_DNA"/>
</dbReference>
<feature type="domain" description="Porphobilinogen deaminase C-terminal" evidence="10">
    <location>
        <begin position="225"/>
        <end position="298"/>
    </location>
</feature>
<keyword evidence="5 8" id="KW-0808">Transferase</keyword>
<evidence type="ECO:0000256" key="5">
    <source>
        <dbReference type="ARBA" id="ARBA00022679"/>
    </source>
</evidence>
<comment type="caution">
    <text evidence="11">The sequence shown here is derived from an EMBL/GenBank/DDBJ whole genome shotgun (WGS) entry which is preliminary data.</text>
</comment>
<comment type="function">
    <text evidence="1 8">Tetrapolymerization of the monopyrrole PBG into the hydroxymethylbilane pre-uroporphyrinogen in several discrete steps.</text>
</comment>
<comment type="pathway">
    <text evidence="2">Porphyrin-containing compound metabolism; protoporphyrin-IX biosynthesis; coproporphyrinogen-III from 5-aminolevulinate: step 2/4.</text>
</comment>
<evidence type="ECO:0000256" key="7">
    <source>
        <dbReference type="ARBA" id="ARBA00048169"/>
    </source>
</evidence>
<dbReference type="InterPro" id="IPR036803">
    <property type="entry name" value="Porphobilinogen_deaminase_C_sf"/>
</dbReference>
<dbReference type="NCBIfam" id="TIGR00212">
    <property type="entry name" value="hemC"/>
    <property type="match status" value="1"/>
</dbReference>
<evidence type="ECO:0000259" key="9">
    <source>
        <dbReference type="Pfam" id="PF01379"/>
    </source>
</evidence>
<reference evidence="11 12" key="1">
    <citation type="submission" date="2020-03" db="EMBL/GenBank/DDBJ databases">
        <title>Genomic Encyclopedia of Type Strains, Phase IV (KMG-IV): sequencing the most valuable type-strain genomes for metagenomic binning, comparative biology and taxonomic classification.</title>
        <authorList>
            <person name="Goeker M."/>
        </authorList>
    </citation>
    <scope>NUCLEOTIDE SEQUENCE [LARGE SCALE GENOMIC DNA]</scope>
    <source>
        <strain evidence="11 12">DSM 19867</strain>
    </source>
</reference>
<dbReference type="InterPro" id="IPR022417">
    <property type="entry name" value="Porphobilin_deaminase_N"/>
</dbReference>
<evidence type="ECO:0000256" key="6">
    <source>
        <dbReference type="ARBA" id="ARBA00023244"/>
    </source>
</evidence>
<evidence type="ECO:0000256" key="8">
    <source>
        <dbReference type="HAMAP-Rule" id="MF_00260"/>
    </source>
</evidence>
<dbReference type="GO" id="GO:0005737">
    <property type="term" value="C:cytoplasm"/>
    <property type="evidence" value="ECO:0007669"/>
    <property type="project" value="UniProtKB-UniRule"/>
</dbReference>
<dbReference type="PANTHER" id="PTHR11557:SF0">
    <property type="entry name" value="PORPHOBILINOGEN DEAMINASE"/>
    <property type="match status" value="1"/>
</dbReference>
<dbReference type="InterPro" id="IPR022419">
    <property type="entry name" value="Porphobilin_deaminase_cofac_BS"/>
</dbReference>
<evidence type="ECO:0000313" key="12">
    <source>
        <dbReference type="Proteomes" id="UP000570514"/>
    </source>
</evidence>
<dbReference type="Proteomes" id="UP000570514">
    <property type="component" value="Unassembled WGS sequence"/>
</dbReference>
<protein>
    <recommendedName>
        <fullName evidence="8">Porphobilinogen deaminase</fullName>
        <shortName evidence="8">PBG</shortName>
        <ecNumber evidence="8">2.5.1.61</ecNumber>
    </recommendedName>
    <alternativeName>
        <fullName evidence="8">Hydroxymethylbilane synthase</fullName>
        <shortName evidence="8">HMBS</shortName>
    </alternativeName>
    <alternativeName>
        <fullName evidence="8">Pre-uroporphyrinogen synthase</fullName>
    </alternativeName>
</protein>
<dbReference type="FunFam" id="3.40.190.10:FF:000004">
    <property type="entry name" value="Porphobilinogen deaminase"/>
    <property type="match status" value="1"/>
</dbReference>
<feature type="domain" description="Porphobilinogen deaminase N-terminal" evidence="9">
    <location>
        <begin position="6"/>
        <end position="208"/>
    </location>
</feature>
<dbReference type="PIRSF" id="PIRSF001438">
    <property type="entry name" value="4pyrrol_synth_OHMeBilane_synth"/>
    <property type="match status" value="1"/>
</dbReference>
<dbReference type="Pfam" id="PF03900">
    <property type="entry name" value="Porphobil_deamC"/>
    <property type="match status" value="1"/>
</dbReference>
<keyword evidence="12" id="KW-1185">Reference proteome</keyword>
<dbReference type="PRINTS" id="PR00151">
    <property type="entry name" value="PORPHBDMNASE"/>
</dbReference>
<dbReference type="SUPFAM" id="SSF53850">
    <property type="entry name" value="Periplasmic binding protein-like II"/>
    <property type="match status" value="1"/>
</dbReference>
<organism evidence="11 12">
    <name type="scientific">Rhizomicrobium palustre</name>
    <dbReference type="NCBI Taxonomy" id="189966"/>
    <lineage>
        <taxon>Bacteria</taxon>
        <taxon>Pseudomonadati</taxon>
        <taxon>Pseudomonadota</taxon>
        <taxon>Alphaproteobacteria</taxon>
        <taxon>Micropepsales</taxon>
        <taxon>Micropepsaceae</taxon>
        <taxon>Rhizomicrobium</taxon>
    </lineage>
</organism>
<name>A0A846MXZ9_9PROT</name>
<dbReference type="RefSeq" id="WP_167082288.1">
    <property type="nucleotide sequence ID" value="NZ_BAAADC010000001.1"/>
</dbReference>
<dbReference type="UniPathway" id="UPA00251">
    <property type="reaction ID" value="UER00319"/>
</dbReference>
<evidence type="ECO:0000313" key="11">
    <source>
        <dbReference type="EMBL" id="NIK88119.1"/>
    </source>
</evidence>
<dbReference type="PANTHER" id="PTHR11557">
    <property type="entry name" value="PORPHOBILINOGEN DEAMINASE"/>
    <property type="match status" value="1"/>
</dbReference>
<dbReference type="Pfam" id="PF01379">
    <property type="entry name" value="Porphobil_deam"/>
    <property type="match status" value="1"/>
</dbReference>
<dbReference type="EC" id="2.5.1.61" evidence="8"/>
<sequence length="307" mass="32816">MAESILRIGTRASRLARAQTQMVADMIAAFGVVTEIVLIKTTGDKILDRPLADAGGKGLFVKELEEALLDHRIDIAVHSMKDVPVQMPEGLGLGAILPREEPQDVLISPHAARIQDLPEGAKLGTSSVRRSAQVRRARPDVSPVMLRGNVDTRLSKLDSGEMDAIILARAGLKRLGLGARAVNALPTEEWLPSLAQGAVGIELRLSDSFATQAVARLNDEKTEIELICERAFQAALDGSCRTPIAGLARYDGKTLSFRGEVLAPDGSDAIATQFSIDIDIYGKSEAARAGREAGEALKPKAANWLAL</sequence>
<comment type="catalytic activity">
    <reaction evidence="7 8">
        <text>4 porphobilinogen + H2O = hydroxymethylbilane + 4 NH4(+)</text>
        <dbReference type="Rhea" id="RHEA:13185"/>
        <dbReference type="ChEBI" id="CHEBI:15377"/>
        <dbReference type="ChEBI" id="CHEBI:28938"/>
        <dbReference type="ChEBI" id="CHEBI:57845"/>
        <dbReference type="ChEBI" id="CHEBI:58126"/>
        <dbReference type="EC" id="2.5.1.61"/>
    </reaction>
</comment>
<dbReference type="FunFam" id="3.40.190.10:FF:000005">
    <property type="entry name" value="Porphobilinogen deaminase"/>
    <property type="match status" value="1"/>
</dbReference>
<evidence type="ECO:0000256" key="4">
    <source>
        <dbReference type="ARBA" id="ARBA00011245"/>
    </source>
</evidence>
<evidence type="ECO:0000259" key="10">
    <source>
        <dbReference type="Pfam" id="PF03900"/>
    </source>
</evidence>
<dbReference type="GO" id="GO:0006782">
    <property type="term" value="P:protoporphyrinogen IX biosynthetic process"/>
    <property type="evidence" value="ECO:0007669"/>
    <property type="project" value="UniProtKB-UniRule"/>
</dbReference>
<comment type="subunit">
    <text evidence="4 8">Monomer.</text>
</comment>
<dbReference type="Gene3D" id="3.40.190.10">
    <property type="entry name" value="Periplasmic binding protein-like II"/>
    <property type="match status" value="2"/>
</dbReference>
<evidence type="ECO:0000256" key="1">
    <source>
        <dbReference type="ARBA" id="ARBA00002869"/>
    </source>
</evidence>
<dbReference type="InterPro" id="IPR022418">
    <property type="entry name" value="Porphobilinogen_deaminase_C"/>
</dbReference>
<comment type="similarity">
    <text evidence="3 8">Belongs to the HMBS family.</text>
</comment>
<dbReference type="HAMAP" id="MF_00260">
    <property type="entry name" value="Porphobil_deam"/>
    <property type="match status" value="1"/>
</dbReference>
<dbReference type="Gene3D" id="3.30.160.40">
    <property type="entry name" value="Porphobilinogen deaminase, C-terminal domain"/>
    <property type="match status" value="1"/>
</dbReference>
<dbReference type="GO" id="GO:0004418">
    <property type="term" value="F:hydroxymethylbilane synthase activity"/>
    <property type="evidence" value="ECO:0007669"/>
    <property type="project" value="UniProtKB-UniRule"/>
</dbReference>
<evidence type="ECO:0000256" key="3">
    <source>
        <dbReference type="ARBA" id="ARBA00005638"/>
    </source>
</evidence>
<comment type="miscellaneous">
    <text evidence="8">The porphobilinogen subunits are added to the dipyrromethane group.</text>
</comment>
<proteinExistence type="inferred from homology"/>
<evidence type="ECO:0000256" key="2">
    <source>
        <dbReference type="ARBA" id="ARBA00004735"/>
    </source>
</evidence>
<dbReference type="InterPro" id="IPR000860">
    <property type="entry name" value="HemC"/>
</dbReference>
<accession>A0A846MXZ9</accession>
<keyword evidence="6 8" id="KW-0627">Porphyrin biosynthesis</keyword>
<dbReference type="AlphaFoldDB" id="A0A846MXZ9"/>